<feature type="compositionally biased region" description="Polar residues" evidence="1">
    <location>
        <begin position="106"/>
        <end position="117"/>
    </location>
</feature>
<name>A0AAW5L1P1_BACCE</name>
<keyword evidence="2" id="KW-0540">Nuclease</keyword>
<dbReference type="AlphaFoldDB" id="A0AAW5L1P1"/>
<dbReference type="Proteomes" id="UP001204643">
    <property type="component" value="Unassembled WGS sequence"/>
</dbReference>
<protein>
    <submittedName>
        <fullName evidence="2">Restriction endonuclease</fullName>
    </submittedName>
</protein>
<sequence length="117" mass="13683">MAKKSAKEKLQEIEEQMKRLKEEERDLKRKAKAEEKKKRDKLCKDTGELIEKCFDVEHLSLEERELLFSSISSYVNNEITQNFPRQQDDSEVENGGSSEDELKEPTVTSSVREFQIS</sequence>
<proteinExistence type="predicted"/>
<comment type="caution">
    <text evidence="2">The sequence shown here is derived from an EMBL/GenBank/DDBJ whole genome shotgun (WGS) entry which is preliminary data.</text>
</comment>
<dbReference type="EMBL" id="JANHEB010000061">
    <property type="protein sequence ID" value="MCQ6288187.1"/>
    <property type="molecule type" value="Genomic_DNA"/>
</dbReference>
<evidence type="ECO:0000256" key="1">
    <source>
        <dbReference type="SAM" id="MobiDB-lite"/>
    </source>
</evidence>
<reference evidence="2" key="1">
    <citation type="submission" date="2022-07" db="EMBL/GenBank/DDBJ databases">
        <title>Identification and characterization of Bacillus thuringiensis and other Bacillus cereus group isolates from spinach by whole genome sequencing.</title>
        <authorList>
            <person name="Zao X."/>
            <person name="Zervas A."/>
            <person name="Hendriks M."/>
            <person name="Rajkovic A."/>
            <person name="Van Overbeek L."/>
            <person name="Hendriksen N.B."/>
            <person name="Uyttendaele M."/>
        </authorList>
    </citation>
    <scope>NUCLEOTIDE SEQUENCE</scope>
    <source>
        <strain evidence="2">781001F-1</strain>
    </source>
</reference>
<evidence type="ECO:0000313" key="3">
    <source>
        <dbReference type="Proteomes" id="UP001204643"/>
    </source>
</evidence>
<keyword evidence="2" id="KW-0378">Hydrolase</keyword>
<dbReference type="GO" id="GO:0004519">
    <property type="term" value="F:endonuclease activity"/>
    <property type="evidence" value="ECO:0007669"/>
    <property type="project" value="UniProtKB-KW"/>
</dbReference>
<evidence type="ECO:0000313" key="2">
    <source>
        <dbReference type="EMBL" id="MCQ6288187.1"/>
    </source>
</evidence>
<feature type="region of interest" description="Disordered" evidence="1">
    <location>
        <begin position="81"/>
        <end position="117"/>
    </location>
</feature>
<accession>A0AAW5L1P1</accession>
<keyword evidence="2" id="KW-0255">Endonuclease</keyword>
<gene>
    <name evidence="2" type="ORF">NPM19_26525</name>
</gene>
<organism evidence="2 3">
    <name type="scientific">Bacillus cereus</name>
    <dbReference type="NCBI Taxonomy" id="1396"/>
    <lineage>
        <taxon>Bacteria</taxon>
        <taxon>Bacillati</taxon>
        <taxon>Bacillota</taxon>
        <taxon>Bacilli</taxon>
        <taxon>Bacillales</taxon>
        <taxon>Bacillaceae</taxon>
        <taxon>Bacillus</taxon>
        <taxon>Bacillus cereus group</taxon>
    </lineage>
</organism>
<feature type="region of interest" description="Disordered" evidence="1">
    <location>
        <begin position="18"/>
        <end position="40"/>
    </location>
</feature>
<dbReference type="RefSeq" id="WP_256425174.1">
    <property type="nucleotide sequence ID" value="NZ_JANHDX010000046.1"/>
</dbReference>